<organism evidence="3 4">
    <name type="scientific">Lentisphaera profundi</name>
    <dbReference type="NCBI Taxonomy" id="1658616"/>
    <lineage>
        <taxon>Bacteria</taxon>
        <taxon>Pseudomonadati</taxon>
        <taxon>Lentisphaerota</taxon>
        <taxon>Lentisphaeria</taxon>
        <taxon>Lentisphaerales</taxon>
        <taxon>Lentisphaeraceae</taxon>
        <taxon>Lentisphaera</taxon>
    </lineage>
</organism>
<feature type="transmembrane region" description="Helical" evidence="1">
    <location>
        <begin position="304"/>
        <end position="321"/>
    </location>
</feature>
<feature type="transmembrane region" description="Helical" evidence="1">
    <location>
        <begin position="626"/>
        <end position="648"/>
    </location>
</feature>
<feature type="transmembrane region" description="Helical" evidence="1">
    <location>
        <begin position="357"/>
        <end position="377"/>
    </location>
</feature>
<feature type="transmembrane region" description="Helical" evidence="1">
    <location>
        <begin position="407"/>
        <end position="427"/>
    </location>
</feature>
<keyword evidence="1" id="KW-1133">Transmembrane helix</keyword>
<evidence type="ECO:0000256" key="1">
    <source>
        <dbReference type="SAM" id="Phobius"/>
    </source>
</evidence>
<sequence length="660" mass="73524">MNWKLIQLIFFKELREFVRDTRTLLLMIFIPAFLYPGLLLITAQMRSVQENKLQAQTYTILVQGDDRGLVKKIENDNLIFTEDEKKQHDLALKFSGNDKSVDIPHIAISYDSTNSQSLYVLDLVKDELEIVNRELRKQNLAKFGLDESFLRPLQIDFIKTNSEKQEGRFLAGKVLPGLILVMLTVAAGLMAQEVTAGERESGTLETLLCTPAKYTEIVMAKLFTVTTIGFLSGLLNVIFMGITFSNIGYLLAKSTTGTEMVLPDTFLPDFVSLPLILAVLVASALTLSALIVFITSSASTRQEASHYLSPLLILMLLPVMFSTQPGVESSWQFALVPGLNFCLIMQDLFLGKYHWDQLWLFFISNFIFLAFFIRMTINLLQSESFWNKGGGITAAFKLKNKQTNQQIIPEEGAMIFLTCSALFLLLGTRLQTWNVALGLPLSQFLIFVFLPLYYLKKTRSKFKDILSLRPGSPKLAVILAFSVPAIIVLSQALKRLLTDLGFPSGGEEGAQVVVDIVQNNGVVNALLIVALTPAICEEFLFRGILLNASKGWKTFSAIALNGLLFGALHMSVANMPALTLMGAYMAYIVWKTSSIYHSVLVHFLNNSLAVLMIYYSTKEVISEEKFIATIEHPACMAAAFVYLLFAIYSVKNCKKGDADA</sequence>
<name>A0ABY7W2S2_9BACT</name>
<evidence type="ECO:0000313" key="4">
    <source>
        <dbReference type="Proteomes" id="UP001214250"/>
    </source>
</evidence>
<feature type="transmembrane region" description="Helical" evidence="1">
    <location>
        <begin position="433"/>
        <end position="455"/>
    </location>
</feature>
<evidence type="ECO:0000313" key="3">
    <source>
        <dbReference type="EMBL" id="WDE99296.1"/>
    </source>
</evidence>
<feature type="transmembrane region" description="Helical" evidence="1">
    <location>
        <begin position="562"/>
        <end position="589"/>
    </location>
</feature>
<feature type="domain" description="CAAX prenyl protease 2/Lysostaphin resistance protein A-like" evidence="2">
    <location>
        <begin position="523"/>
        <end position="607"/>
    </location>
</feature>
<dbReference type="Pfam" id="PF02517">
    <property type="entry name" value="Rce1-like"/>
    <property type="match status" value="1"/>
</dbReference>
<accession>A0ABY7W2S2</accession>
<feature type="transmembrane region" description="Helical" evidence="1">
    <location>
        <begin position="475"/>
        <end position="493"/>
    </location>
</feature>
<dbReference type="InterPro" id="IPR003675">
    <property type="entry name" value="Rce1/LyrA-like_dom"/>
</dbReference>
<reference evidence="3 4" key="1">
    <citation type="submission" date="2023-02" db="EMBL/GenBank/DDBJ databases">
        <title>Genome sequence of Lentisphaera profundi SAORIC-696.</title>
        <authorList>
            <person name="Kim e."/>
            <person name="Cho J.-C."/>
            <person name="Choi A."/>
            <person name="Kang I."/>
        </authorList>
    </citation>
    <scope>NUCLEOTIDE SEQUENCE [LARGE SCALE GENOMIC DNA]</scope>
    <source>
        <strain evidence="3 4">SAORIC-696</strain>
    </source>
</reference>
<keyword evidence="4" id="KW-1185">Reference proteome</keyword>
<feature type="transmembrane region" description="Helical" evidence="1">
    <location>
        <begin position="595"/>
        <end position="614"/>
    </location>
</feature>
<dbReference type="EMBL" id="CP117812">
    <property type="protein sequence ID" value="WDE99296.1"/>
    <property type="molecule type" value="Genomic_DNA"/>
</dbReference>
<feature type="transmembrane region" description="Helical" evidence="1">
    <location>
        <begin position="169"/>
        <end position="191"/>
    </location>
</feature>
<dbReference type="Pfam" id="PF12679">
    <property type="entry name" value="ABC2_membrane_2"/>
    <property type="match status" value="1"/>
</dbReference>
<feature type="transmembrane region" description="Helical" evidence="1">
    <location>
        <begin position="522"/>
        <end position="541"/>
    </location>
</feature>
<feature type="transmembrane region" description="Helical" evidence="1">
    <location>
        <begin position="333"/>
        <end position="351"/>
    </location>
</feature>
<dbReference type="NCBIfam" id="NF041647">
    <property type="entry name" value="ABC_perm_CPBP"/>
    <property type="match status" value="1"/>
</dbReference>
<proteinExistence type="predicted"/>
<feature type="transmembrane region" description="Helical" evidence="1">
    <location>
        <begin position="228"/>
        <end position="252"/>
    </location>
</feature>
<protein>
    <submittedName>
        <fullName evidence="3">ABC transporter permease subunit</fullName>
    </submittedName>
</protein>
<evidence type="ECO:0000259" key="2">
    <source>
        <dbReference type="Pfam" id="PF02517"/>
    </source>
</evidence>
<dbReference type="Proteomes" id="UP001214250">
    <property type="component" value="Chromosome 2"/>
</dbReference>
<dbReference type="PANTHER" id="PTHR43471">
    <property type="entry name" value="ABC TRANSPORTER PERMEASE"/>
    <property type="match status" value="1"/>
</dbReference>
<gene>
    <name evidence="3" type="ORF">PQO03_15780</name>
</gene>
<dbReference type="RefSeq" id="WP_274154154.1">
    <property type="nucleotide sequence ID" value="NZ_CP117812.1"/>
</dbReference>
<dbReference type="PANTHER" id="PTHR43471:SF3">
    <property type="entry name" value="ABC TRANSPORTER PERMEASE PROTEIN NATB"/>
    <property type="match status" value="1"/>
</dbReference>
<feature type="transmembrane region" description="Helical" evidence="1">
    <location>
        <begin position="273"/>
        <end position="298"/>
    </location>
</feature>
<feature type="transmembrane region" description="Helical" evidence="1">
    <location>
        <begin position="24"/>
        <end position="43"/>
    </location>
</feature>
<keyword evidence="1" id="KW-0812">Transmembrane</keyword>
<keyword evidence="1" id="KW-0472">Membrane</keyword>